<dbReference type="PROSITE" id="PS51340">
    <property type="entry name" value="MOSC"/>
    <property type="match status" value="1"/>
</dbReference>
<dbReference type="EMBL" id="JACJIA010000002">
    <property type="protein sequence ID" value="MBA8950371.1"/>
    <property type="molecule type" value="Genomic_DNA"/>
</dbReference>
<dbReference type="InterPro" id="IPR005302">
    <property type="entry name" value="MoCF_Sase_C"/>
</dbReference>
<dbReference type="Proteomes" id="UP000572680">
    <property type="component" value="Unassembled WGS sequence"/>
</dbReference>
<accession>A0A7W3LLJ5</accession>
<proteinExistence type="predicted"/>
<dbReference type="SUPFAM" id="SSF141673">
    <property type="entry name" value="MOSC N-terminal domain-like"/>
    <property type="match status" value="1"/>
</dbReference>
<dbReference type="GO" id="GO:0030151">
    <property type="term" value="F:molybdenum ion binding"/>
    <property type="evidence" value="ECO:0007669"/>
    <property type="project" value="InterPro"/>
</dbReference>
<dbReference type="PANTHER" id="PTHR14237">
    <property type="entry name" value="MOLYBDOPTERIN COFACTOR SULFURASE MOSC"/>
    <property type="match status" value="1"/>
</dbReference>
<sequence>MATIVELITYPVKGCAGVPRAAAVLTPAGLAHDRAFMVTGPDGTFRSQRRDPRLALIRPDVSEDGEELTLRAPGLDDLRLKVDLDAERRDVTMFGAPYQGIDQGETAAEWLTEALGAPSRLVRFPPGLDRVTDGLVPGRAAYADSGAVHAVSRATLRALNDRVPGPPVPLSRFRPNLVIDGWDDPHREDRVRRLAAGDAELAYAKPAIRCAVTLVDQDTAAKAGPEPLRTLATYRRAPGGGVAFGVKLSVTRPGTLATGAAIDVLAWGDPEV</sequence>
<dbReference type="GO" id="GO:0003824">
    <property type="term" value="F:catalytic activity"/>
    <property type="evidence" value="ECO:0007669"/>
    <property type="project" value="InterPro"/>
</dbReference>
<gene>
    <name evidence="2" type="ORF">HNR61_001984</name>
</gene>
<dbReference type="RefSeq" id="WP_182842799.1">
    <property type="nucleotide sequence ID" value="NZ_BAAALP010000002.1"/>
</dbReference>
<protein>
    <recommendedName>
        <fullName evidence="1">MOSC domain-containing protein</fullName>
    </recommendedName>
</protein>
<feature type="domain" description="MOSC" evidence="1">
    <location>
        <begin position="119"/>
        <end position="265"/>
    </location>
</feature>
<organism evidence="2 3">
    <name type="scientific">Actinomadura namibiensis</name>
    <dbReference type="NCBI Taxonomy" id="182080"/>
    <lineage>
        <taxon>Bacteria</taxon>
        <taxon>Bacillati</taxon>
        <taxon>Actinomycetota</taxon>
        <taxon>Actinomycetes</taxon>
        <taxon>Streptosporangiales</taxon>
        <taxon>Thermomonosporaceae</taxon>
        <taxon>Actinomadura</taxon>
    </lineage>
</organism>
<dbReference type="GO" id="GO:0030170">
    <property type="term" value="F:pyridoxal phosphate binding"/>
    <property type="evidence" value="ECO:0007669"/>
    <property type="project" value="InterPro"/>
</dbReference>
<keyword evidence="3" id="KW-1185">Reference proteome</keyword>
<dbReference type="InterPro" id="IPR005303">
    <property type="entry name" value="MOCOS_middle"/>
</dbReference>
<dbReference type="Pfam" id="PF03476">
    <property type="entry name" value="MOSC_N"/>
    <property type="match status" value="1"/>
</dbReference>
<dbReference type="PANTHER" id="PTHR14237:SF19">
    <property type="entry name" value="MITOCHONDRIAL AMIDOXIME REDUCING COMPONENT 1"/>
    <property type="match status" value="1"/>
</dbReference>
<dbReference type="AlphaFoldDB" id="A0A7W3LLJ5"/>
<evidence type="ECO:0000259" key="1">
    <source>
        <dbReference type="PROSITE" id="PS51340"/>
    </source>
</evidence>
<dbReference type="SUPFAM" id="SSF50800">
    <property type="entry name" value="PK beta-barrel domain-like"/>
    <property type="match status" value="1"/>
</dbReference>
<evidence type="ECO:0000313" key="2">
    <source>
        <dbReference type="EMBL" id="MBA8950371.1"/>
    </source>
</evidence>
<evidence type="ECO:0000313" key="3">
    <source>
        <dbReference type="Proteomes" id="UP000572680"/>
    </source>
</evidence>
<dbReference type="InterPro" id="IPR011037">
    <property type="entry name" value="Pyrv_Knase-like_insert_dom_sf"/>
</dbReference>
<comment type="caution">
    <text evidence="2">The sequence shown here is derived from an EMBL/GenBank/DDBJ whole genome shotgun (WGS) entry which is preliminary data.</text>
</comment>
<dbReference type="Pfam" id="PF03473">
    <property type="entry name" value="MOSC"/>
    <property type="match status" value="1"/>
</dbReference>
<reference evidence="2 3" key="1">
    <citation type="submission" date="2020-08" db="EMBL/GenBank/DDBJ databases">
        <title>Genomic Encyclopedia of Type Strains, Phase IV (KMG-IV): sequencing the most valuable type-strain genomes for metagenomic binning, comparative biology and taxonomic classification.</title>
        <authorList>
            <person name="Goeker M."/>
        </authorList>
    </citation>
    <scope>NUCLEOTIDE SEQUENCE [LARGE SCALE GENOMIC DNA]</scope>
    <source>
        <strain evidence="2 3">DSM 44197</strain>
    </source>
</reference>
<name>A0A7W3LLJ5_ACTNM</name>